<evidence type="ECO:0000313" key="3">
    <source>
        <dbReference type="Proteomes" id="UP000283509"/>
    </source>
</evidence>
<sequence>MKFAVSIIVLSAMCCAAAASGFEKLKDEAELNAKFFVKSYSTRTWTFVSSFTSTVFYTCYTSEDAPFVACQGRKLRRSRKLDIPLGEVDEELASSFAEAEEKQNTAEKLFFTVWSTSSTTVTVTTFSTNRSVTVSVRILCTYPGVMFNVC</sequence>
<gene>
    <name evidence="2" type="ORF">C7M84_022261</name>
</gene>
<proteinExistence type="predicted"/>
<dbReference type="AlphaFoldDB" id="A0A423U799"/>
<feature type="signal peptide" evidence="1">
    <location>
        <begin position="1"/>
        <end position="19"/>
    </location>
</feature>
<accession>A0A423U799</accession>
<evidence type="ECO:0000256" key="1">
    <source>
        <dbReference type="SAM" id="SignalP"/>
    </source>
</evidence>
<keyword evidence="1" id="KW-0732">Signal</keyword>
<reference evidence="2 3" key="2">
    <citation type="submission" date="2019-01" db="EMBL/GenBank/DDBJ databases">
        <title>The decoding of complex shrimp genome reveals the adaptation for benthos swimmer, frequently molting mechanism and breeding impact on genome.</title>
        <authorList>
            <person name="Sun Y."/>
            <person name="Gao Y."/>
            <person name="Yu Y."/>
        </authorList>
    </citation>
    <scope>NUCLEOTIDE SEQUENCE [LARGE SCALE GENOMIC DNA]</scope>
    <source>
        <tissue evidence="2">Muscle</tissue>
    </source>
</reference>
<organism evidence="2 3">
    <name type="scientific">Penaeus vannamei</name>
    <name type="common">Whiteleg shrimp</name>
    <name type="synonym">Litopenaeus vannamei</name>
    <dbReference type="NCBI Taxonomy" id="6689"/>
    <lineage>
        <taxon>Eukaryota</taxon>
        <taxon>Metazoa</taxon>
        <taxon>Ecdysozoa</taxon>
        <taxon>Arthropoda</taxon>
        <taxon>Crustacea</taxon>
        <taxon>Multicrustacea</taxon>
        <taxon>Malacostraca</taxon>
        <taxon>Eumalacostraca</taxon>
        <taxon>Eucarida</taxon>
        <taxon>Decapoda</taxon>
        <taxon>Dendrobranchiata</taxon>
        <taxon>Penaeoidea</taxon>
        <taxon>Penaeidae</taxon>
        <taxon>Penaeus</taxon>
    </lineage>
</organism>
<comment type="caution">
    <text evidence="2">The sequence shown here is derived from an EMBL/GenBank/DDBJ whole genome shotgun (WGS) entry which is preliminary data.</text>
</comment>
<protein>
    <recommendedName>
        <fullName evidence="4">Lipocalin</fullName>
    </recommendedName>
</protein>
<feature type="chain" id="PRO_5019208853" description="Lipocalin" evidence="1">
    <location>
        <begin position="20"/>
        <end position="150"/>
    </location>
</feature>
<dbReference type="EMBL" id="QCYY01000529">
    <property type="protein sequence ID" value="ROT84549.1"/>
    <property type="molecule type" value="Genomic_DNA"/>
</dbReference>
<name>A0A423U799_PENVA</name>
<dbReference type="Proteomes" id="UP000283509">
    <property type="component" value="Unassembled WGS sequence"/>
</dbReference>
<dbReference type="OrthoDB" id="6375231at2759"/>
<keyword evidence="3" id="KW-1185">Reference proteome</keyword>
<reference evidence="2 3" key="1">
    <citation type="submission" date="2018-04" db="EMBL/GenBank/DDBJ databases">
        <authorList>
            <person name="Zhang X."/>
            <person name="Yuan J."/>
            <person name="Li F."/>
            <person name="Xiang J."/>
        </authorList>
    </citation>
    <scope>NUCLEOTIDE SEQUENCE [LARGE SCALE GENOMIC DNA]</scope>
    <source>
        <tissue evidence="2">Muscle</tissue>
    </source>
</reference>
<evidence type="ECO:0008006" key="4">
    <source>
        <dbReference type="Google" id="ProtNLM"/>
    </source>
</evidence>
<evidence type="ECO:0000313" key="2">
    <source>
        <dbReference type="EMBL" id="ROT84549.1"/>
    </source>
</evidence>